<feature type="region of interest" description="Disordered" evidence="1">
    <location>
        <begin position="1455"/>
        <end position="1494"/>
    </location>
</feature>
<feature type="region of interest" description="Disordered" evidence="1">
    <location>
        <begin position="818"/>
        <end position="859"/>
    </location>
</feature>
<feature type="compositionally biased region" description="Polar residues" evidence="1">
    <location>
        <begin position="650"/>
        <end position="675"/>
    </location>
</feature>
<dbReference type="Proteomes" id="UP000221165">
    <property type="component" value="Unassembled WGS sequence"/>
</dbReference>
<protein>
    <submittedName>
        <fullName evidence="2">Uncharacterized protein</fullName>
    </submittedName>
</protein>
<organism evidence="2 3">
    <name type="scientific">Cystoisospora suis</name>
    <dbReference type="NCBI Taxonomy" id="483139"/>
    <lineage>
        <taxon>Eukaryota</taxon>
        <taxon>Sar</taxon>
        <taxon>Alveolata</taxon>
        <taxon>Apicomplexa</taxon>
        <taxon>Conoidasida</taxon>
        <taxon>Coccidia</taxon>
        <taxon>Eucoccidiorida</taxon>
        <taxon>Eimeriorina</taxon>
        <taxon>Sarcocystidae</taxon>
        <taxon>Cystoisospora</taxon>
    </lineage>
</organism>
<evidence type="ECO:0000256" key="1">
    <source>
        <dbReference type="SAM" id="MobiDB-lite"/>
    </source>
</evidence>
<dbReference type="InterPro" id="IPR023213">
    <property type="entry name" value="CAT-like_dom_sf"/>
</dbReference>
<proteinExistence type="predicted"/>
<feature type="compositionally biased region" description="Basic and acidic residues" evidence="1">
    <location>
        <begin position="972"/>
        <end position="981"/>
    </location>
</feature>
<dbReference type="GeneID" id="94425306"/>
<dbReference type="Gene3D" id="3.30.559.10">
    <property type="entry name" value="Chloramphenicol acetyltransferase-like domain"/>
    <property type="match status" value="1"/>
</dbReference>
<feature type="region of interest" description="Disordered" evidence="1">
    <location>
        <begin position="929"/>
        <end position="990"/>
    </location>
</feature>
<evidence type="ECO:0000313" key="2">
    <source>
        <dbReference type="EMBL" id="PHJ24256.1"/>
    </source>
</evidence>
<name>A0A2C6LBC8_9APIC</name>
<dbReference type="EMBL" id="MIGC01000782">
    <property type="protein sequence ID" value="PHJ24256.1"/>
    <property type="molecule type" value="Genomic_DNA"/>
</dbReference>
<feature type="region of interest" description="Disordered" evidence="1">
    <location>
        <begin position="1006"/>
        <end position="1031"/>
    </location>
</feature>
<comment type="caution">
    <text evidence="2">The sequence shown here is derived from an EMBL/GenBank/DDBJ whole genome shotgun (WGS) entry which is preliminary data.</text>
</comment>
<feature type="region of interest" description="Disordered" evidence="1">
    <location>
        <begin position="618"/>
        <end position="680"/>
    </location>
</feature>
<reference evidence="2 3" key="1">
    <citation type="journal article" date="2017" name="Int. J. Parasitol.">
        <title>The genome of the protozoan parasite Cystoisospora suis and a reverse vaccinology approach to identify vaccine candidates.</title>
        <authorList>
            <person name="Palmieri N."/>
            <person name="Shrestha A."/>
            <person name="Ruttkowski B."/>
            <person name="Beck T."/>
            <person name="Vogl C."/>
            <person name="Tomley F."/>
            <person name="Blake D.P."/>
            <person name="Joachim A."/>
        </authorList>
    </citation>
    <scope>NUCLEOTIDE SEQUENCE [LARGE SCALE GENOMIC DNA]</scope>
    <source>
        <strain evidence="2 3">Wien I</strain>
    </source>
</reference>
<feature type="compositionally biased region" description="Polar residues" evidence="1">
    <location>
        <begin position="848"/>
        <end position="859"/>
    </location>
</feature>
<feature type="region of interest" description="Disordered" evidence="1">
    <location>
        <begin position="244"/>
        <end position="274"/>
    </location>
</feature>
<accession>A0A2C6LBC8</accession>
<dbReference type="RefSeq" id="XP_067925929.1">
    <property type="nucleotide sequence ID" value="XM_068062095.1"/>
</dbReference>
<sequence>MGSTMDAPDADSGSVSAPRLPGLTNCGKRASTVCDRSSGPVTVRFARCFAMPQGGPICLRDLDPADTFWQAFHNIGSLMICNCISVLSTHPILLEHVQAAARMLACRHQALRCSIEQRFAEDHVSREPENTGASRQLTQTDKLSRRLWSIFTLRFVRRLSCPCRKRKNGFIWKDQRSLARVDVAMARLQQGEGWDAGANCGMLCEDDWMKAMAYEQSVRFDTEKGPLWRLRLLPSRRLPAETALRCPEGGHSSSRREGSHEVFPPRGPGISASDPSYNYRTHIVGVFHHSVMDGLSRQNFWNELSCFLLVLQNLDRCESYVLDLQATTAAHVNVPSHPQAGRTAPSVAQERALPTGHITADSPSGSVLHSRRSSQDAMTSIDHWGGKSAVSVAVQGCSKTPLPVTRLPEAVTTATPLPIPLEMLKIVLLAPHLLAWGYVWERRSFRLIRNPFPAYYPPAHFRSEAMWHRGLKLAAAAQTCSSRIPLESSVHATGDRAFTSVIPIYLGKDLTDKLIWICRGKKTGLNGLIIAAAAVAMSEMIWNRRELLEELDHLLDQKGEVSIGHLRRAQGDARGVARDTWSEEEDLVGLCSVGVLSGSSATRRPCCQSLAETSAAPASYRTEPAEGCTGPEDPAVFSAPVPPAATTPTESLSSAQGKGATKLTSGFERTSTTSESHTDSCRLKRGSEGCVHHGKNCLLYGESRRGTCDCPLPPAHKIRAALMKGLRRVGYFLEQLSTVFRKPAGEIDPLRLGASRVENHRRPVYLYSLQAISGRRWFKHAEKAFEPTEFEDQAMLHDFLIEEARSSLGHIASLGLQSERPPVVPDTQRRLRRAKSPPQSIHRRVTTMHHSSAPQRGCTSATEALADGSDKGSHCGLSSSEVLSALAADSTGDTTEAQGRVAEPAFAESRSFVLGSPVPTLETGSFSLADPLVRTSGRNPDEATQRESNSYHFSPKRSVRQGVSTELPEANGLEHHLSEKRRTGHQPRRRTVPIAELVPGALIKDGSLSSGCETEGSDRAATTPGPASKPSSVACSSVCSTACFDEVEDGPPSNLLDGSCGVAGTSPTEAKDSFRSSLAASLARARSWIERKSRGKPSRVASKQGVVECLGKPNWAKQLEHIDSTQVLPRPGMGSYALVMPIRLRVSPDCASLGTSLWELANKAAKDVHTIVNAQHAFRPSYALIPWHSVTVYARSVVDNLNLLSKVSRMNPSYRPSAFLISNGGKWDATCMETFMRHLILEVVHTAKKQRSLAVYRQLRQQMCEEGWCDRGTERGPVPSSQSLASSPVGCCSPLGTRYSWGSGRPPEPSVPDRDEPVKSGSSLCHSRRPGSLPGSSPPLQPHVSRTFENIATKKSASFPTGVPKFHPSSLKIESSWSAVAQHNVGLNYFAHNVATVNGALNWTLQYHTNTVSRELAACYARRILSILLSVCELEDQNGETKEGDLCTQGPECSSYPAHGRPHRRPTCTGFSESRNRMTKRRNSTCRGPLSTED</sequence>
<feature type="region of interest" description="Disordered" evidence="1">
    <location>
        <begin position="1300"/>
        <end position="1344"/>
    </location>
</feature>
<evidence type="ECO:0000313" key="3">
    <source>
        <dbReference type="Proteomes" id="UP000221165"/>
    </source>
</evidence>
<dbReference type="VEuPathDB" id="ToxoDB:CSUI_001892"/>
<feature type="compositionally biased region" description="Basic residues" evidence="1">
    <location>
        <begin position="830"/>
        <end position="847"/>
    </location>
</feature>
<dbReference type="OrthoDB" id="342498at2759"/>
<gene>
    <name evidence="2" type="ORF">CSUI_001892</name>
</gene>
<keyword evidence="3" id="KW-1185">Reference proteome</keyword>